<gene>
    <name evidence="9" type="ORF">ADK34_14415</name>
</gene>
<dbReference type="PATRIC" id="fig|1938.6.peg.3116"/>
<evidence type="ECO:0000256" key="3">
    <source>
        <dbReference type="ARBA" id="ARBA00022692"/>
    </source>
</evidence>
<feature type="transmembrane region" description="Helical" evidence="7">
    <location>
        <begin position="143"/>
        <end position="161"/>
    </location>
</feature>
<feature type="transmembrane region" description="Helical" evidence="7">
    <location>
        <begin position="220"/>
        <end position="236"/>
    </location>
</feature>
<proteinExistence type="inferred from homology"/>
<evidence type="ECO:0000313" key="9">
    <source>
        <dbReference type="EMBL" id="KOG28078.1"/>
    </source>
</evidence>
<dbReference type="SUPFAM" id="SSF57845">
    <property type="entry name" value="B-box zinc-binding domain"/>
    <property type="match status" value="1"/>
</dbReference>
<feature type="transmembrane region" description="Helical" evidence="7">
    <location>
        <begin position="272"/>
        <end position="292"/>
    </location>
</feature>
<dbReference type="RefSeq" id="WP_033201468.1">
    <property type="nucleotide sequence ID" value="NZ_LGUP01000119.1"/>
</dbReference>
<dbReference type="EMBL" id="LGUP01000119">
    <property type="protein sequence ID" value="KOG28078.1"/>
    <property type="molecule type" value="Genomic_DNA"/>
</dbReference>
<keyword evidence="4" id="KW-0378">Hydrolase</keyword>
<evidence type="ECO:0000256" key="1">
    <source>
        <dbReference type="ARBA" id="ARBA00004141"/>
    </source>
</evidence>
<accession>A0A0L8KQ51</accession>
<comment type="similarity">
    <text evidence="2">Belongs to the peptidase S54 family.</text>
</comment>
<dbReference type="Proteomes" id="UP000037023">
    <property type="component" value="Unassembled WGS sequence"/>
</dbReference>
<feature type="domain" description="Peptidase S54 rhomboid" evidence="8">
    <location>
        <begin position="129"/>
        <end position="260"/>
    </location>
</feature>
<dbReference type="PANTHER" id="PTHR43731">
    <property type="entry name" value="RHOMBOID PROTEASE"/>
    <property type="match status" value="1"/>
</dbReference>
<evidence type="ECO:0000256" key="2">
    <source>
        <dbReference type="ARBA" id="ARBA00009045"/>
    </source>
</evidence>
<feature type="transmembrane region" description="Helical" evidence="7">
    <location>
        <begin position="168"/>
        <end position="189"/>
    </location>
</feature>
<evidence type="ECO:0000256" key="5">
    <source>
        <dbReference type="ARBA" id="ARBA00022989"/>
    </source>
</evidence>
<dbReference type="InterPro" id="IPR050925">
    <property type="entry name" value="Rhomboid_protease_S54"/>
</dbReference>
<evidence type="ECO:0000259" key="8">
    <source>
        <dbReference type="Pfam" id="PF01694"/>
    </source>
</evidence>
<feature type="transmembrane region" description="Helical" evidence="7">
    <location>
        <begin position="195"/>
        <end position="213"/>
    </location>
</feature>
<evidence type="ECO:0000256" key="7">
    <source>
        <dbReference type="SAM" id="Phobius"/>
    </source>
</evidence>
<evidence type="ECO:0000256" key="6">
    <source>
        <dbReference type="ARBA" id="ARBA00023136"/>
    </source>
</evidence>
<dbReference type="PANTHER" id="PTHR43731:SF14">
    <property type="entry name" value="PRESENILIN-ASSOCIATED RHOMBOID-LIKE PROTEIN, MITOCHONDRIAL"/>
    <property type="match status" value="1"/>
</dbReference>
<keyword evidence="6 7" id="KW-0472">Membrane</keyword>
<evidence type="ECO:0000256" key="4">
    <source>
        <dbReference type="ARBA" id="ARBA00022801"/>
    </source>
</evidence>
<dbReference type="InterPro" id="IPR022764">
    <property type="entry name" value="Peptidase_S54_rhomboid_dom"/>
</dbReference>
<sequence>MDPRPSGTPHSDLPRCYRHPETETGVRCTRCDKPICPECMISASVGFQCPDCVRSGSGTGHAAGANQPRTLAGGRVAEDGHFVTKILIGINLAVYLAVLSVGDRLVAELELIGYAFSPVLGEVVGVADGEWYRLLTAAFLHQAVWHILFNVIGLWVFGGIVEPELGRVRFAALCLLSGLSGCVLAYLLAAPNQPSLGASGVVYGLIGAWVVLARRRRHDMRPVVLFVALSLLMTFTRPGISWEAHVGGLVAGALVTYAMLHAPQARRRLVQYAACGVVLLIDLGIVFARSAALT</sequence>
<organism evidence="9 10">
    <name type="scientific">Streptomyces viridochromogenes</name>
    <dbReference type="NCBI Taxonomy" id="1938"/>
    <lineage>
        <taxon>Bacteria</taxon>
        <taxon>Bacillati</taxon>
        <taxon>Actinomycetota</taxon>
        <taxon>Actinomycetes</taxon>
        <taxon>Kitasatosporales</taxon>
        <taxon>Streptomycetaceae</taxon>
        <taxon>Streptomyces</taxon>
    </lineage>
</organism>
<dbReference type="Gene3D" id="1.20.1540.10">
    <property type="entry name" value="Rhomboid-like"/>
    <property type="match status" value="1"/>
</dbReference>
<dbReference type="GO" id="GO:0004252">
    <property type="term" value="F:serine-type endopeptidase activity"/>
    <property type="evidence" value="ECO:0007669"/>
    <property type="project" value="InterPro"/>
</dbReference>
<dbReference type="AlphaFoldDB" id="A0A0L8KQ51"/>
<keyword evidence="3 7" id="KW-0812">Transmembrane</keyword>
<protein>
    <submittedName>
        <fullName evidence="9">Rhomboid family protein</fullName>
    </submittedName>
</protein>
<reference evidence="9 10" key="1">
    <citation type="submission" date="2015-06" db="EMBL/GenBank/DDBJ databases">
        <authorList>
            <person name="Hoefler B.C."/>
            <person name="Straight P.D."/>
        </authorList>
    </citation>
    <scope>NUCLEOTIDE SEQUENCE [LARGE SCALE GENOMIC DNA]</scope>
    <source>
        <strain evidence="9 10">NRRL 3427</strain>
    </source>
</reference>
<dbReference type="Pfam" id="PF01694">
    <property type="entry name" value="Rhomboid"/>
    <property type="match status" value="1"/>
</dbReference>
<comment type="subcellular location">
    <subcellularLocation>
        <location evidence="1">Membrane</location>
        <topology evidence="1">Multi-pass membrane protein</topology>
    </subcellularLocation>
</comment>
<evidence type="ECO:0000313" key="10">
    <source>
        <dbReference type="Proteomes" id="UP000037023"/>
    </source>
</evidence>
<name>A0A0L8KQ51_STRVR</name>
<dbReference type="InterPro" id="IPR035952">
    <property type="entry name" value="Rhomboid-like_sf"/>
</dbReference>
<dbReference type="GO" id="GO:0016020">
    <property type="term" value="C:membrane"/>
    <property type="evidence" value="ECO:0007669"/>
    <property type="project" value="UniProtKB-SubCell"/>
</dbReference>
<comment type="caution">
    <text evidence="9">The sequence shown here is derived from an EMBL/GenBank/DDBJ whole genome shotgun (WGS) entry which is preliminary data.</text>
</comment>
<dbReference type="SUPFAM" id="SSF144091">
    <property type="entry name" value="Rhomboid-like"/>
    <property type="match status" value="1"/>
</dbReference>
<dbReference type="OrthoDB" id="9807874at2"/>
<feature type="transmembrane region" description="Helical" evidence="7">
    <location>
        <begin position="242"/>
        <end position="260"/>
    </location>
</feature>
<keyword evidence="5 7" id="KW-1133">Transmembrane helix</keyword>